<sequence>MLKKIMIGLVLSLSTLSTYAHTMSDIAGAYDEGGVDSMSIHYLLPTGEYCFVLMAGMLDLHLAGHWHIEKTENGKTFVKISPQALVKTPFPVWINHKQGRDERTLKFITSRMQMAGETFIGFGEQADSPSVLAPIFDFNHELEGQYELSVPKSANYLFVGQQIDTDRFELTRYALSQDIKHTIQLGYDINAGYAKQFERLVGQFHEGKMAFGLLDDPSGTSFHRGTPRYAFKNDNEVNEAKQCANAVLQGDPLVLFPAQSELLTPTTLMWQGKANEQAWF</sequence>
<evidence type="ECO:0000313" key="3">
    <source>
        <dbReference type="Proteomes" id="UP000254437"/>
    </source>
</evidence>
<dbReference type="Proteomes" id="UP000254437">
    <property type="component" value="Unassembled WGS sequence"/>
</dbReference>
<evidence type="ECO:0000256" key="1">
    <source>
        <dbReference type="SAM" id="SignalP"/>
    </source>
</evidence>
<feature type="chain" id="PRO_5016589938" evidence="1">
    <location>
        <begin position="21"/>
        <end position="280"/>
    </location>
</feature>
<protein>
    <submittedName>
        <fullName evidence="2">Uncharacterized protein</fullName>
    </submittedName>
</protein>
<dbReference type="AlphaFoldDB" id="A0A378T3Q6"/>
<organism evidence="2 3">
    <name type="scientific">Moraxella lacunata</name>
    <dbReference type="NCBI Taxonomy" id="477"/>
    <lineage>
        <taxon>Bacteria</taxon>
        <taxon>Pseudomonadati</taxon>
        <taxon>Pseudomonadota</taxon>
        <taxon>Gammaproteobacteria</taxon>
        <taxon>Moraxellales</taxon>
        <taxon>Moraxellaceae</taxon>
        <taxon>Moraxella</taxon>
    </lineage>
</organism>
<accession>A0A378T3Q6</accession>
<name>A0A378T3Q6_MORLA</name>
<keyword evidence="1" id="KW-0732">Signal</keyword>
<evidence type="ECO:0000313" key="2">
    <source>
        <dbReference type="EMBL" id="STZ55442.1"/>
    </source>
</evidence>
<gene>
    <name evidence="2" type="ORF">NCTC10359_00034</name>
</gene>
<reference evidence="2 3" key="1">
    <citation type="submission" date="2018-06" db="EMBL/GenBank/DDBJ databases">
        <authorList>
            <consortium name="Pathogen Informatics"/>
            <person name="Doyle S."/>
        </authorList>
    </citation>
    <scope>NUCLEOTIDE SEQUENCE [LARGE SCALE GENOMIC DNA]</scope>
    <source>
        <strain evidence="2 3">NCTC10359</strain>
    </source>
</reference>
<feature type="signal peptide" evidence="1">
    <location>
        <begin position="1"/>
        <end position="20"/>
    </location>
</feature>
<dbReference type="RefSeq" id="WP_115004410.1">
    <property type="nucleotide sequence ID" value="NZ_UGQU01000001.1"/>
</dbReference>
<dbReference type="EMBL" id="UGQU01000001">
    <property type="protein sequence ID" value="STZ55442.1"/>
    <property type="molecule type" value="Genomic_DNA"/>
</dbReference>
<proteinExistence type="predicted"/>